<feature type="repeat" description="Pumilio" evidence="2">
    <location>
        <begin position="945"/>
        <end position="980"/>
    </location>
</feature>
<dbReference type="GO" id="GO:0010608">
    <property type="term" value="P:post-transcriptional regulation of gene expression"/>
    <property type="evidence" value="ECO:0007669"/>
    <property type="project" value="TreeGrafter"/>
</dbReference>
<dbReference type="Gene3D" id="1.25.10.10">
    <property type="entry name" value="Leucine-rich Repeat Variant"/>
    <property type="match status" value="1"/>
</dbReference>
<name>A0A1X6PHQ1_PORUM</name>
<feature type="repeat" description="Pumilio" evidence="2">
    <location>
        <begin position="764"/>
        <end position="799"/>
    </location>
</feature>
<dbReference type="InterPro" id="IPR033712">
    <property type="entry name" value="Pumilio_RNA-bd"/>
</dbReference>
<evidence type="ECO:0000313" key="5">
    <source>
        <dbReference type="EMBL" id="OSX80372.1"/>
    </source>
</evidence>
<dbReference type="PROSITE" id="PS50302">
    <property type="entry name" value="PUM"/>
    <property type="match status" value="6"/>
</dbReference>
<organism evidence="5 6">
    <name type="scientific">Porphyra umbilicalis</name>
    <name type="common">Purple laver</name>
    <name type="synonym">Red alga</name>
    <dbReference type="NCBI Taxonomy" id="2786"/>
    <lineage>
        <taxon>Eukaryota</taxon>
        <taxon>Rhodophyta</taxon>
        <taxon>Bangiophyceae</taxon>
        <taxon>Bangiales</taxon>
        <taxon>Bangiaceae</taxon>
        <taxon>Porphyra</taxon>
    </lineage>
</organism>
<proteinExistence type="predicted"/>
<dbReference type="InterPro" id="IPR011989">
    <property type="entry name" value="ARM-like"/>
</dbReference>
<feature type="region of interest" description="Disordered" evidence="3">
    <location>
        <begin position="493"/>
        <end position="611"/>
    </location>
</feature>
<feature type="region of interest" description="Disordered" evidence="3">
    <location>
        <begin position="209"/>
        <end position="241"/>
    </location>
</feature>
<dbReference type="EMBL" id="KV918776">
    <property type="protein sequence ID" value="OSX80372.1"/>
    <property type="molecule type" value="Genomic_DNA"/>
</dbReference>
<sequence length="1052" mass="108092">MNGGRGGGDGGDAPDLARTGGGGATTAALPPHGVLGGVPFGGDGESGAGSLVPAGVERFRHRPPSVAAAAVRGAGGLSPRAPPRTLGARPPPGVGEQPRHGGGAIHRAADALAAGPDSDSDSGRAAPRGTVEAGAFQHLQGEVPDRAETASAPPDLEVSSRSLSSYAADYNAALSDIRCDVHYEAFYNNYPEKQKLPPPLEPVSVPVGGRMAPSQGTPLGQASSLAAGSGGGSGSSSGLRRIDSDASVEDLIFRESRKMRPRSSTNLQSLALLREDSVTSLASLSRVPSDVGLDDLAYRASPFMDGSHYTPPLAPARLLPPRPQPPPTRYGGGGGSGAANGTSPSFTHRPSPLRRSAPNGMAGSPSGGTPHHGRPAPPPMQPPPYLNSNGYYASGAGPPSMPPQGPPPDPYDPSYSTVRAMAMMSLHQPPGGSAAGPPGVGGPTPPSLVNGMVDRGAPMRSPPGVFGVSPPTYGMPPAAQMVPSYGYSPYGGVPRPVQQPVHSPPRPYLGTSPGGAERPPYGPSPLLSPYGSPAPPEYGYDYGDGERGTGVPGGPAMGVGGGPGRATGRMGVGETAPPTYGGRGERRRRAPLPPSRPGRPGGTGRGARAAVPLGTPATPMGPVGIGVVSSGVGVGGGGVTAGVHVGDYDAAHSLSMSSSFTSPPRSPPMATAGGVSAGGVGGGGSGGGGGLGASYGGSMAVPSTGLVGNTLGLGAAATSPPLFMSFSEVVGRIDELARDQHGCRYLQTALEEADSSRINVVFDEVYGPFVDLMTDPFANYLCQKVFEYCSNTQRLALLGRTAPALPSVSTNMHGTRAVQRMVECLSTPEQVTAMVSVLAPAAVSLMKDLNGNHVIQRCLHRMDAAANQFVYDAVVTNAIELATHRHGCCVMQRCMDYATPAQRDQVAVRVTTAALPLVTNAFGNYVVQYVLELNEPAYTSDIVIRLRGTFAELSMQKFSSNVVEKCLQLASRDLRRLVIAELMADADTTKRLIFDSFGNYPVQRALLVAESPQLEQLCEAIRPHLPALKASPYGKRIHSKIVKRFPKNFPRD</sequence>
<feature type="compositionally biased region" description="Gly residues" evidence="3">
    <location>
        <begin position="548"/>
        <end position="565"/>
    </location>
</feature>
<dbReference type="Proteomes" id="UP000218209">
    <property type="component" value="Unassembled WGS sequence"/>
</dbReference>
<dbReference type="Pfam" id="PF00806">
    <property type="entry name" value="PUF"/>
    <property type="match status" value="7"/>
</dbReference>
<feature type="compositionally biased region" description="Pro residues" evidence="3">
    <location>
        <begin position="399"/>
        <end position="411"/>
    </location>
</feature>
<evidence type="ECO:0000256" key="2">
    <source>
        <dbReference type="PROSITE-ProRule" id="PRU00317"/>
    </source>
</evidence>
<dbReference type="InterPro" id="IPR016024">
    <property type="entry name" value="ARM-type_fold"/>
</dbReference>
<keyword evidence="6" id="KW-1185">Reference proteome</keyword>
<dbReference type="GO" id="GO:0003729">
    <property type="term" value="F:mRNA binding"/>
    <property type="evidence" value="ECO:0007669"/>
    <property type="project" value="TreeGrafter"/>
</dbReference>
<gene>
    <name evidence="5" type="ORF">BU14_0053s0036</name>
</gene>
<feature type="compositionally biased region" description="Low complexity" evidence="3">
    <location>
        <begin position="524"/>
        <end position="541"/>
    </location>
</feature>
<feature type="region of interest" description="Disordered" evidence="3">
    <location>
        <begin position="309"/>
        <end position="446"/>
    </location>
</feature>
<dbReference type="PANTHER" id="PTHR12537">
    <property type="entry name" value="RNA BINDING PROTEIN PUMILIO-RELATED"/>
    <property type="match status" value="1"/>
</dbReference>
<evidence type="ECO:0000313" key="6">
    <source>
        <dbReference type="Proteomes" id="UP000218209"/>
    </source>
</evidence>
<dbReference type="InterPro" id="IPR001313">
    <property type="entry name" value="Pumilio_RNA-bd_rpt"/>
</dbReference>
<dbReference type="GO" id="GO:0005737">
    <property type="term" value="C:cytoplasm"/>
    <property type="evidence" value="ECO:0007669"/>
    <property type="project" value="TreeGrafter"/>
</dbReference>
<feature type="compositionally biased region" description="Gly residues" evidence="3">
    <location>
        <begin position="1"/>
        <end position="11"/>
    </location>
</feature>
<dbReference type="PROSITE" id="PS50303">
    <property type="entry name" value="PUM_HD"/>
    <property type="match status" value="1"/>
</dbReference>
<dbReference type="EMBL" id="KV918776">
    <property type="protein sequence ID" value="OSX80373.1"/>
    <property type="molecule type" value="Genomic_DNA"/>
</dbReference>
<feature type="repeat" description="Pumilio" evidence="2">
    <location>
        <begin position="836"/>
        <end position="872"/>
    </location>
</feature>
<feature type="region of interest" description="Disordered" evidence="3">
    <location>
        <begin position="1"/>
        <end position="102"/>
    </location>
</feature>
<evidence type="ECO:0000256" key="3">
    <source>
        <dbReference type="SAM" id="MobiDB-lite"/>
    </source>
</evidence>
<feature type="repeat" description="Pumilio" evidence="2">
    <location>
        <begin position="728"/>
        <end position="763"/>
    </location>
</feature>
<reference evidence="5 6" key="1">
    <citation type="submission" date="2017-03" db="EMBL/GenBank/DDBJ databases">
        <title>WGS assembly of Porphyra umbilicalis.</title>
        <authorList>
            <person name="Brawley S.H."/>
            <person name="Blouin N.A."/>
            <person name="Ficko-Blean E."/>
            <person name="Wheeler G.L."/>
            <person name="Lohr M."/>
            <person name="Goodson H.V."/>
            <person name="Jenkins J.W."/>
            <person name="Blaby-Haas C.E."/>
            <person name="Helliwell K.E."/>
            <person name="Chan C."/>
            <person name="Marriage T."/>
            <person name="Bhattacharya D."/>
            <person name="Klein A.S."/>
            <person name="Badis Y."/>
            <person name="Brodie J."/>
            <person name="Cao Y."/>
            <person name="Collen J."/>
            <person name="Dittami S.M."/>
            <person name="Gachon C.M."/>
            <person name="Green B.R."/>
            <person name="Karpowicz S."/>
            <person name="Kim J.W."/>
            <person name="Kudahl U."/>
            <person name="Lin S."/>
            <person name="Michel G."/>
            <person name="Mittag M."/>
            <person name="Olson B.J."/>
            <person name="Pangilinan J."/>
            <person name="Peng Y."/>
            <person name="Qiu H."/>
            <person name="Shu S."/>
            <person name="Singer J.T."/>
            <person name="Smith A.G."/>
            <person name="Sprecher B.N."/>
            <person name="Wagner V."/>
            <person name="Wang W."/>
            <person name="Wang Z.-Y."/>
            <person name="Yan J."/>
            <person name="Yarish C."/>
            <person name="Zoeuner-Riek S."/>
            <person name="Zhuang Y."/>
            <person name="Zou Y."/>
            <person name="Lindquist E.A."/>
            <person name="Grimwood J."/>
            <person name="Barry K."/>
            <person name="Rokhsar D.S."/>
            <person name="Schmutz J."/>
            <person name="Stiller J.W."/>
            <person name="Grossman A.R."/>
            <person name="Prochnik S.E."/>
        </authorList>
    </citation>
    <scope>NUCLEOTIDE SEQUENCE [LARGE SCALE GENOMIC DNA]</scope>
    <source>
        <strain evidence="5">4086291</strain>
    </source>
</reference>
<dbReference type="OrthoDB" id="668540at2759"/>
<dbReference type="CDD" id="cd07920">
    <property type="entry name" value="Pumilio"/>
    <property type="match status" value="1"/>
</dbReference>
<feature type="compositionally biased region" description="Gly residues" evidence="3">
    <location>
        <begin position="34"/>
        <end position="47"/>
    </location>
</feature>
<feature type="repeat" description="Pumilio" evidence="2">
    <location>
        <begin position="981"/>
        <end position="1019"/>
    </location>
</feature>
<dbReference type="AlphaFoldDB" id="A0A1X6PHQ1"/>
<dbReference type="SUPFAM" id="SSF48371">
    <property type="entry name" value="ARM repeat"/>
    <property type="match status" value="1"/>
</dbReference>
<dbReference type="InterPro" id="IPR033133">
    <property type="entry name" value="PUM-HD"/>
</dbReference>
<feature type="domain" description="PUM-HD" evidence="4">
    <location>
        <begin position="707"/>
        <end position="1045"/>
    </location>
</feature>
<evidence type="ECO:0000256" key="1">
    <source>
        <dbReference type="ARBA" id="ARBA00022737"/>
    </source>
</evidence>
<keyword evidence="1" id="KW-0677">Repeat</keyword>
<feature type="region of interest" description="Disordered" evidence="3">
    <location>
        <begin position="658"/>
        <end position="677"/>
    </location>
</feature>
<feature type="repeat" description="Pumilio" evidence="2">
    <location>
        <begin position="873"/>
        <end position="909"/>
    </location>
</feature>
<feature type="compositionally biased region" description="Pro residues" evidence="3">
    <location>
        <begin position="312"/>
        <end position="328"/>
    </location>
</feature>
<protein>
    <recommendedName>
        <fullName evidence="4">PUM-HD domain-containing protein</fullName>
    </recommendedName>
</protein>
<dbReference type="PANTHER" id="PTHR12537:SF13">
    <property type="entry name" value="PUMILIO HOMOLOGY DOMAIN FAMILY MEMBER 4"/>
    <property type="match status" value="1"/>
</dbReference>
<evidence type="ECO:0000259" key="4">
    <source>
        <dbReference type="PROSITE" id="PS50303"/>
    </source>
</evidence>
<feature type="compositionally biased region" description="Pro residues" evidence="3">
    <location>
        <begin position="375"/>
        <end position="385"/>
    </location>
</feature>
<dbReference type="FunFam" id="1.25.10.10:FF:000237">
    <property type="entry name" value="Pumilio homolog 9"/>
    <property type="match status" value="1"/>
</dbReference>
<accession>A0A1X6PHQ1</accession>
<dbReference type="SMART" id="SM00025">
    <property type="entry name" value="Pumilio"/>
    <property type="match status" value="8"/>
</dbReference>